<evidence type="ECO:0000313" key="2">
    <source>
        <dbReference type="Proteomes" id="UP001060085"/>
    </source>
</evidence>
<accession>A0ACC0C198</accession>
<dbReference type="Proteomes" id="UP001060085">
    <property type="component" value="Linkage Group LG02"/>
</dbReference>
<protein>
    <submittedName>
        <fullName evidence="1">Uncharacterized protein</fullName>
    </submittedName>
</protein>
<name>A0ACC0C198_CATRO</name>
<proteinExistence type="predicted"/>
<keyword evidence="2" id="KW-1185">Reference proteome</keyword>
<comment type="caution">
    <text evidence="1">The sequence shown here is derived from an EMBL/GenBank/DDBJ whole genome shotgun (WGS) entry which is preliminary data.</text>
</comment>
<gene>
    <name evidence="1" type="ORF">M9H77_09660</name>
</gene>
<sequence>MHGNQAIDLFGLNLDGLRKKHVVRLWLARLGHRVSYSWRSIWEARGVLTGGDYGVLAVIALLKGSDERLIKWRGPLSELDRRVGFAEFILEIDCSVVAAKVKQKGTGLSSIGALMEMVREILVGLPCKDVSVVYRQQNRLADSLASYASAMSDQIYWFENLLTCVSYSVISADIMF</sequence>
<reference evidence="2" key="1">
    <citation type="journal article" date="2023" name="Nat. Plants">
        <title>Single-cell RNA sequencing provides a high-resolution roadmap for understanding the multicellular compartmentation of specialized metabolism.</title>
        <authorList>
            <person name="Sun S."/>
            <person name="Shen X."/>
            <person name="Li Y."/>
            <person name="Li Y."/>
            <person name="Wang S."/>
            <person name="Li R."/>
            <person name="Zhang H."/>
            <person name="Shen G."/>
            <person name="Guo B."/>
            <person name="Wei J."/>
            <person name="Xu J."/>
            <person name="St-Pierre B."/>
            <person name="Chen S."/>
            <person name="Sun C."/>
        </authorList>
    </citation>
    <scope>NUCLEOTIDE SEQUENCE [LARGE SCALE GENOMIC DNA]</scope>
</reference>
<dbReference type="EMBL" id="CM044702">
    <property type="protein sequence ID" value="KAI5678710.1"/>
    <property type="molecule type" value="Genomic_DNA"/>
</dbReference>
<organism evidence="1 2">
    <name type="scientific">Catharanthus roseus</name>
    <name type="common">Madagascar periwinkle</name>
    <name type="synonym">Vinca rosea</name>
    <dbReference type="NCBI Taxonomy" id="4058"/>
    <lineage>
        <taxon>Eukaryota</taxon>
        <taxon>Viridiplantae</taxon>
        <taxon>Streptophyta</taxon>
        <taxon>Embryophyta</taxon>
        <taxon>Tracheophyta</taxon>
        <taxon>Spermatophyta</taxon>
        <taxon>Magnoliopsida</taxon>
        <taxon>eudicotyledons</taxon>
        <taxon>Gunneridae</taxon>
        <taxon>Pentapetalae</taxon>
        <taxon>asterids</taxon>
        <taxon>lamiids</taxon>
        <taxon>Gentianales</taxon>
        <taxon>Apocynaceae</taxon>
        <taxon>Rauvolfioideae</taxon>
        <taxon>Vinceae</taxon>
        <taxon>Catharanthinae</taxon>
        <taxon>Catharanthus</taxon>
    </lineage>
</organism>
<evidence type="ECO:0000313" key="1">
    <source>
        <dbReference type="EMBL" id="KAI5678710.1"/>
    </source>
</evidence>